<sequence length="45" mass="5402">MCFTSKNRYKTGNFSCVLKQKDPDFLKRFSAILFFRQTRLALFFS</sequence>
<proteinExistence type="predicted"/>
<dbReference type="AlphaFoldDB" id="A0A379SS58"/>
<name>A0A379SS58_SALER</name>
<evidence type="ECO:0000313" key="1">
    <source>
        <dbReference type="EMBL" id="SUG32413.1"/>
    </source>
</evidence>
<gene>
    <name evidence="1" type="ORF">NCTC7304_01844</name>
</gene>
<dbReference type="EMBL" id="UGXD01000002">
    <property type="protein sequence ID" value="SUG32413.1"/>
    <property type="molecule type" value="Genomic_DNA"/>
</dbReference>
<evidence type="ECO:0000313" key="2">
    <source>
        <dbReference type="Proteomes" id="UP000254762"/>
    </source>
</evidence>
<accession>A0A379SS58</accession>
<reference evidence="1 2" key="1">
    <citation type="submission" date="2018-06" db="EMBL/GenBank/DDBJ databases">
        <authorList>
            <consortium name="Pathogen Informatics"/>
            <person name="Doyle S."/>
        </authorList>
    </citation>
    <scope>NUCLEOTIDE SEQUENCE [LARGE SCALE GENOMIC DNA]</scope>
    <source>
        <strain evidence="1 2">NCTC7304</strain>
    </source>
</reference>
<protein>
    <submittedName>
        <fullName evidence="1">Uncharacterized protein</fullName>
    </submittedName>
</protein>
<dbReference type="Proteomes" id="UP000254762">
    <property type="component" value="Unassembled WGS sequence"/>
</dbReference>
<organism evidence="1 2">
    <name type="scientific">Salmonella enterica subsp. arizonae</name>
    <dbReference type="NCBI Taxonomy" id="59203"/>
    <lineage>
        <taxon>Bacteria</taxon>
        <taxon>Pseudomonadati</taxon>
        <taxon>Pseudomonadota</taxon>
        <taxon>Gammaproteobacteria</taxon>
        <taxon>Enterobacterales</taxon>
        <taxon>Enterobacteriaceae</taxon>
        <taxon>Salmonella</taxon>
    </lineage>
</organism>